<proteinExistence type="predicted"/>
<feature type="compositionally biased region" description="Polar residues" evidence="1">
    <location>
        <begin position="50"/>
        <end position="62"/>
    </location>
</feature>
<keyword evidence="3" id="KW-1185">Reference proteome</keyword>
<protein>
    <submittedName>
        <fullName evidence="2">Uncharacterized protein</fullName>
    </submittedName>
</protein>
<organism evidence="2 3">
    <name type="scientific">Moelleriella libera RCEF 2490</name>
    <dbReference type="NCBI Taxonomy" id="1081109"/>
    <lineage>
        <taxon>Eukaryota</taxon>
        <taxon>Fungi</taxon>
        <taxon>Dikarya</taxon>
        <taxon>Ascomycota</taxon>
        <taxon>Pezizomycotina</taxon>
        <taxon>Sordariomycetes</taxon>
        <taxon>Hypocreomycetidae</taxon>
        <taxon>Hypocreales</taxon>
        <taxon>Clavicipitaceae</taxon>
        <taxon>Moelleriella</taxon>
    </lineage>
</organism>
<feature type="compositionally biased region" description="Low complexity" evidence="1">
    <location>
        <begin position="23"/>
        <end position="40"/>
    </location>
</feature>
<evidence type="ECO:0000313" key="2">
    <source>
        <dbReference type="EMBL" id="KZZ97355.1"/>
    </source>
</evidence>
<sequence length="158" mass="16911">MPDSHSAYRSRYEHSGDRRPEASSAHNTSSSSSSRTSTWKGSRREAVSASGGNVPSTGSSEDYGNGVGDYHIGKTYDANEMASTTMTMHSGYPSISAEQYPAYAGDYYHEWGTSGVPTSTAPPTYGGAPDTFFGHNDIAYSDYSQHGTYGAWPDDSGF</sequence>
<name>A0A168D4T6_9HYPO</name>
<reference evidence="2 3" key="1">
    <citation type="journal article" date="2016" name="Genome Biol. Evol.">
        <title>Divergent and convergent evolution of fungal pathogenicity.</title>
        <authorList>
            <person name="Shang Y."/>
            <person name="Xiao G."/>
            <person name="Zheng P."/>
            <person name="Cen K."/>
            <person name="Zhan S."/>
            <person name="Wang C."/>
        </authorList>
    </citation>
    <scope>NUCLEOTIDE SEQUENCE [LARGE SCALE GENOMIC DNA]</scope>
    <source>
        <strain evidence="2 3">RCEF 2490</strain>
    </source>
</reference>
<comment type="caution">
    <text evidence="2">The sequence shown here is derived from an EMBL/GenBank/DDBJ whole genome shotgun (WGS) entry which is preliminary data.</text>
</comment>
<dbReference type="Proteomes" id="UP000078544">
    <property type="component" value="Unassembled WGS sequence"/>
</dbReference>
<evidence type="ECO:0000256" key="1">
    <source>
        <dbReference type="SAM" id="MobiDB-lite"/>
    </source>
</evidence>
<feature type="region of interest" description="Disordered" evidence="1">
    <location>
        <begin position="1"/>
        <end position="72"/>
    </location>
</feature>
<accession>A0A168D4T6</accession>
<feature type="compositionally biased region" description="Basic and acidic residues" evidence="1">
    <location>
        <begin position="10"/>
        <end position="21"/>
    </location>
</feature>
<dbReference type="AlphaFoldDB" id="A0A168D4T6"/>
<dbReference type="EMBL" id="AZGY01000006">
    <property type="protein sequence ID" value="KZZ97355.1"/>
    <property type="molecule type" value="Genomic_DNA"/>
</dbReference>
<evidence type="ECO:0000313" key="3">
    <source>
        <dbReference type="Proteomes" id="UP000078544"/>
    </source>
</evidence>
<gene>
    <name evidence="2" type="ORF">AAL_03319</name>
</gene>